<proteinExistence type="predicted"/>
<accession>A0ABZ0HPP3</accession>
<evidence type="ECO:0000313" key="1">
    <source>
        <dbReference type="EMBL" id="WOI35447.1"/>
    </source>
</evidence>
<evidence type="ECO:0000313" key="2">
    <source>
        <dbReference type="Proteomes" id="UP001302666"/>
    </source>
</evidence>
<dbReference type="InterPro" id="IPR023814">
    <property type="entry name" value="His-Xaa-Ser_sys"/>
</dbReference>
<name>A0ABZ0HPP3_TRISK</name>
<keyword evidence="1" id="KW-0614">Plasmid</keyword>
<gene>
    <name evidence="1" type="ORF">R1T40_22175</name>
</gene>
<geneLocation type="plasmid" evidence="1 2">
    <name>unnamed4</name>
</geneLocation>
<dbReference type="Proteomes" id="UP001302666">
    <property type="component" value="Plasmid unnamed4"/>
</dbReference>
<dbReference type="NCBIfam" id="TIGR03982">
    <property type="entry name" value="TIGR03982 family His-Xaa-Ser system protein"/>
    <property type="match status" value="1"/>
</dbReference>
<protein>
    <submittedName>
        <fullName evidence="1">TIGR03982 family His-Xaa-Ser system protein</fullName>
    </submittedName>
</protein>
<sequence>MELLLNKRFLSGIVTGCILAIPTAWLAEPFYKGAVISIYSDEFARLTFQCDQAMREHWIGKMTVADDPSPSAISALKAAEIALLDCQDYDLLQKKLLRLGLSDSEIGELVLQAAEKKPEGLRTVIGIHEIRY</sequence>
<dbReference type="EMBL" id="CP136707">
    <property type="protein sequence ID" value="WOI35447.1"/>
    <property type="molecule type" value="Genomic_DNA"/>
</dbReference>
<organism evidence="1 2">
    <name type="scientific">Tritonibacter scottomollicae</name>
    <name type="common">Epibacterium scottomollicae</name>
    <dbReference type="NCBI Taxonomy" id="483013"/>
    <lineage>
        <taxon>Bacteria</taxon>
        <taxon>Pseudomonadati</taxon>
        <taxon>Pseudomonadota</taxon>
        <taxon>Alphaproteobacteria</taxon>
        <taxon>Rhodobacterales</taxon>
        <taxon>Paracoccaceae</taxon>
        <taxon>Tritonibacter</taxon>
    </lineage>
</organism>
<keyword evidence="2" id="KW-1185">Reference proteome</keyword>
<reference evidence="1 2" key="1">
    <citation type="submission" date="2023-10" db="EMBL/GenBank/DDBJ databases">
        <title>Eight complete genome sequences of bacteria isolated from laboratory stock of Giant Kelp gametophytes.</title>
        <authorList>
            <person name="Tolentino B."/>
            <person name="Nuzhdin S."/>
        </authorList>
    </citation>
    <scope>NUCLEOTIDE SEQUENCE [LARGE SCALE GENOMIC DNA]</scope>
    <source>
        <strain evidence="1 2">LC.270.F.C4</strain>
        <plasmid evidence="1 2">unnamed4</plasmid>
    </source>
</reference>